<feature type="non-terminal residue" evidence="1">
    <location>
        <position position="94"/>
    </location>
</feature>
<comment type="caution">
    <text evidence="1">The sequence shown here is derived from an EMBL/GenBank/DDBJ whole genome shotgun (WGS) entry which is preliminary data.</text>
</comment>
<name>A0ABQ9VL39_SAGOE</name>
<dbReference type="Proteomes" id="UP001266305">
    <property type="component" value="Unassembled WGS sequence"/>
</dbReference>
<gene>
    <name evidence="1" type="ORF">P7K49_009693</name>
</gene>
<keyword evidence="2" id="KW-1185">Reference proteome</keyword>
<evidence type="ECO:0000313" key="1">
    <source>
        <dbReference type="EMBL" id="KAK2109947.1"/>
    </source>
</evidence>
<reference evidence="1 2" key="1">
    <citation type="submission" date="2023-05" db="EMBL/GenBank/DDBJ databases">
        <title>B98-5 Cell Line De Novo Hybrid Assembly: An Optical Mapping Approach.</title>
        <authorList>
            <person name="Kananen K."/>
            <person name="Auerbach J.A."/>
            <person name="Kautto E."/>
            <person name="Blachly J.S."/>
        </authorList>
    </citation>
    <scope>NUCLEOTIDE SEQUENCE [LARGE SCALE GENOMIC DNA]</scope>
    <source>
        <strain evidence="1">B95-8</strain>
        <tissue evidence="1">Cell line</tissue>
    </source>
</reference>
<organism evidence="1 2">
    <name type="scientific">Saguinus oedipus</name>
    <name type="common">Cotton-top tamarin</name>
    <name type="synonym">Oedipomidas oedipus</name>
    <dbReference type="NCBI Taxonomy" id="9490"/>
    <lineage>
        <taxon>Eukaryota</taxon>
        <taxon>Metazoa</taxon>
        <taxon>Chordata</taxon>
        <taxon>Craniata</taxon>
        <taxon>Vertebrata</taxon>
        <taxon>Euteleostomi</taxon>
        <taxon>Mammalia</taxon>
        <taxon>Eutheria</taxon>
        <taxon>Euarchontoglires</taxon>
        <taxon>Primates</taxon>
        <taxon>Haplorrhini</taxon>
        <taxon>Platyrrhini</taxon>
        <taxon>Cebidae</taxon>
        <taxon>Callitrichinae</taxon>
        <taxon>Saguinus</taxon>
    </lineage>
</organism>
<sequence>MAWVEKALATPSWSQHVARGIAHGHSPGPELAVGEPGVSFWHPCCGPASGGDHRDGRVKGLEGKPEVVWQVEVMEGQLSGGGRLEGADTSTGVE</sequence>
<proteinExistence type="predicted"/>
<protein>
    <submittedName>
        <fullName evidence="1">Uncharacterized protein</fullName>
    </submittedName>
</protein>
<accession>A0ABQ9VL39</accession>
<evidence type="ECO:0000313" key="2">
    <source>
        <dbReference type="Proteomes" id="UP001266305"/>
    </source>
</evidence>
<dbReference type="EMBL" id="JASSZA010000005">
    <property type="protein sequence ID" value="KAK2109947.1"/>
    <property type="molecule type" value="Genomic_DNA"/>
</dbReference>